<dbReference type="Proteomes" id="UP001162480">
    <property type="component" value="Chromosome 6"/>
</dbReference>
<keyword evidence="7" id="KW-0788">Thiol protease</keyword>
<dbReference type="InterPro" id="IPR033157">
    <property type="entry name" value="CTSZ"/>
</dbReference>
<dbReference type="SUPFAM" id="SSF54001">
    <property type="entry name" value="Cysteine proteinases"/>
    <property type="match status" value="1"/>
</dbReference>
<keyword evidence="5" id="KW-0732">Signal</keyword>
<name>A0AA36F3Q1_OCTVU</name>
<dbReference type="EC" id="3.4.18.1" evidence="3"/>
<evidence type="ECO:0000256" key="10">
    <source>
        <dbReference type="ARBA" id="ARBA00023180"/>
    </source>
</evidence>
<feature type="region of interest" description="Disordered" evidence="11">
    <location>
        <begin position="18"/>
        <end position="47"/>
    </location>
</feature>
<keyword evidence="10" id="KW-0325">Glycoprotein</keyword>
<proteinExistence type="inferred from homology"/>
<dbReference type="InterPro" id="IPR025661">
    <property type="entry name" value="Pept_asp_AS"/>
</dbReference>
<sequence>MGDVDVFKEHLAKFLCDTPDEPHHSKKPQRTATVQLSTEPGPIPGTGPEITLGGDLAKLLRRNPCFKSNFSSKYPREVRTYARPHEVLRYEDIPKSWDWRNMNGINYASTNRNQHIPQYCGSCWAMGATSALADRINIHRSYPWPPAYLSVQEVIDCANAGSCEGGDDTGVYAYAHAHGLVDETCNNYQAKNQDCPKFNRCGTCKTFGECAPVKNYTIWYVADYGSVSGIEKMKAEIYKKGPISCGMMVTNGFEDYAGGVYKEYNKAIMINHIISIVGWGVDNSTGIEYWLGRNSWGSFWGEQGWFRIVTSAYKNGGSSYNLGIESQCNYGDPIIPKN</sequence>
<evidence type="ECO:0000313" key="13">
    <source>
        <dbReference type="EMBL" id="CAI9724581.1"/>
    </source>
</evidence>
<dbReference type="InterPro" id="IPR013128">
    <property type="entry name" value="Peptidase_C1A"/>
</dbReference>
<dbReference type="EMBL" id="OX597819">
    <property type="protein sequence ID" value="CAI9724581.1"/>
    <property type="molecule type" value="Genomic_DNA"/>
</dbReference>
<evidence type="ECO:0000256" key="6">
    <source>
        <dbReference type="ARBA" id="ARBA00022801"/>
    </source>
</evidence>
<evidence type="ECO:0000313" key="14">
    <source>
        <dbReference type="Proteomes" id="UP001162480"/>
    </source>
</evidence>
<dbReference type="Gene3D" id="3.90.70.10">
    <property type="entry name" value="Cysteine proteinases"/>
    <property type="match status" value="1"/>
</dbReference>
<dbReference type="GO" id="GO:0016807">
    <property type="term" value="F:cysteine-type carboxypeptidase activity"/>
    <property type="evidence" value="ECO:0007669"/>
    <property type="project" value="UniProtKB-EC"/>
</dbReference>
<evidence type="ECO:0000256" key="8">
    <source>
        <dbReference type="ARBA" id="ARBA00023145"/>
    </source>
</evidence>
<keyword evidence="4" id="KW-0645">Protease</keyword>
<evidence type="ECO:0000256" key="11">
    <source>
        <dbReference type="SAM" id="MobiDB-lite"/>
    </source>
</evidence>
<accession>A0AA36F3Q1</accession>
<keyword evidence="6" id="KW-0378">Hydrolase</keyword>
<dbReference type="PANTHER" id="PTHR12411">
    <property type="entry name" value="CYSTEINE PROTEASE FAMILY C1-RELATED"/>
    <property type="match status" value="1"/>
</dbReference>
<dbReference type="GO" id="GO:0006508">
    <property type="term" value="P:proteolysis"/>
    <property type="evidence" value="ECO:0007669"/>
    <property type="project" value="UniProtKB-KW"/>
</dbReference>
<comment type="similarity">
    <text evidence="2">Belongs to the peptidase C1 family.</text>
</comment>
<gene>
    <name evidence="13" type="ORF">OCTVUL_1B017287</name>
</gene>
<evidence type="ECO:0000256" key="5">
    <source>
        <dbReference type="ARBA" id="ARBA00022729"/>
    </source>
</evidence>
<keyword evidence="8" id="KW-0865">Zymogen</keyword>
<evidence type="ECO:0000259" key="12">
    <source>
        <dbReference type="SMART" id="SM00645"/>
    </source>
</evidence>
<feature type="domain" description="Peptidase C1A papain C-terminal" evidence="12">
    <location>
        <begin position="93"/>
        <end position="332"/>
    </location>
</feature>
<evidence type="ECO:0000256" key="9">
    <source>
        <dbReference type="ARBA" id="ARBA00023157"/>
    </source>
</evidence>
<keyword evidence="14" id="KW-1185">Reference proteome</keyword>
<evidence type="ECO:0000256" key="2">
    <source>
        <dbReference type="ARBA" id="ARBA00008455"/>
    </source>
</evidence>
<dbReference type="PRINTS" id="PR00705">
    <property type="entry name" value="PAPAIN"/>
</dbReference>
<reference evidence="13" key="1">
    <citation type="submission" date="2023-08" db="EMBL/GenBank/DDBJ databases">
        <authorList>
            <person name="Alioto T."/>
            <person name="Alioto T."/>
            <person name="Gomez Garrido J."/>
        </authorList>
    </citation>
    <scope>NUCLEOTIDE SEQUENCE</scope>
</reference>
<dbReference type="SMART" id="SM00645">
    <property type="entry name" value="Pept_C1"/>
    <property type="match status" value="1"/>
</dbReference>
<evidence type="ECO:0000256" key="7">
    <source>
        <dbReference type="ARBA" id="ARBA00022807"/>
    </source>
</evidence>
<dbReference type="Pfam" id="PF00112">
    <property type="entry name" value="Peptidase_C1"/>
    <property type="match status" value="1"/>
</dbReference>
<keyword evidence="9" id="KW-1015">Disulfide bond</keyword>
<evidence type="ECO:0000256" key="3">
    <source>
        <dbReference type="ARBA" id="ARBA00012516"/>
    </source>
</evidence>
<dbReference type="PROSITE" id="PS00640">
    <property type="entry name" value="THIOL_PROTEASE_ASN"/>
    <property type="match status" value="1"/>
</dbReference>
<evidence type="ECO:0000256" key="1">
    <source>
        <dbReference type="ARBA" id="ARBA00001594"/>
    </source>
</evidence>
<protein>
    <recommendedName>
        <fullName evidence="3">cathepsin X</fullName>
        <ecNumber evidence="3">3.4.18.1</ecNumber>
    </recommendedName>
</protein>
<comment type="catalytic activity">
    <reaction evidence="1">
        <text>Release of C-terminal amino acid residues with broad specificity, but lacks action on C-terminal proline. Shows weak endopeptidase activity.</text>
        <dbReference type="EC" id="3.4.18.1"/>
    </reaction>
</comment>
<dbReference type="InterPro" id="IPR038765">
    <property type="entry name" value="Papain-like_cys_pep_sf"/>
</dbReference>
<dbReference type="FunFam" id="3.90.70.10:FF:000060">
    <property type="entry name" value="Cathepsin Z"/>
    <property type="match status" value="1"/>
</dbReference>
<dbReference type="AlphaFoldDB" id="A0AA36F3Q1"/>
<organism evidence="13 14">
    <name type="scientific">Octopus vulgaris</name>
    <name type="common">Common octopus</name>
    <dbReference type="NCBI Taxonomy" id="6645"/>
    <lineage>
        <taxon>Eukaryota</taxon>
        <taxon>Metazoa</taxon>
        <taxon>Spiralia</taxon>
        <taxon>Lophotrochozoa</taxon>
        <taxon>Mollusca</taxon>
        <taxon>Cephalopoda</taxon>
        <taxon>Coleoidea</taxon>
        <taxon>Octopodiformes</taxon>
        <taxon>Octopoda</taxon>
        <taxon>Incirrata</taxon>
        <taxon>Octopodidae</taxon>
        <taxon>Octopus</taxon>
    </lineage>
</organism>
<evidence type="ECO:0000256" key="4">
    <source>
        <dbReference type="ARBA" id="ARBA00022670"/>
    </source>
</evidence>
<dbReference type="InterPro" id="IPR000668">
    <property type="entry name" value="Peptidase_C1A_C"/>
</dbReference>
<dbReference type="CDD" id="cd02698">
    <property type="entry name" value="Peptidase_C1A_CathepsinX"/>
    <property type="match status" value="1"/>
</dbReference>